<evidence type="ECO:0000313" key="5">
    <source>
        <dbReference type="Proteomes" id="UP000004947"/>
    </source>
</evidence>
<keyword evidence="5" id="KW-1185">Reference proteome</keyword>
<evidence type="ECO:0000256" key="2">
    <source>
        <dbReference type="PROSITE-ProRule" id="PRU00169"/>
    </source>
</evidence>
<dbReference type="Gene3D" id="3.30.565.10">
    <property type="entry name" value="Histidine kinase-like ATPase, C-terminal domain"/>
    <property type="match status" value="1"/>
</dbReference>
<protein>
    <submittedName>
        <fullName evidence="4">Two-component hybrid sensor and regulator</fullName>
    </submittedName>
</protein>
<reference evidence="4 5" key="1">
    <citation type="journal article" date="2010" name="J. Bacteriol.">
        <title>Genome sequence of Lentisphaera araneosa HTCC2155T, the type species of the order Lentisphaerales in the phylum Lentisphaerae.</title>
        <authorList>
            <person name="Thrash J.C."/>
            <person name="Cho J.C."/>
            <person name="Vergin K.L."/>
            <person name="Morris R.M."/>
            <person name="Giovannoni S.J."/>
        </authorList>
    </citation>
    <scope>NUCLEOTIDE SEQUENCE [LARGE SCALE GENOMIC DNA]</scope>
    <source>
        <strain evidence="4 5">HTCC2155</strain>
    </source>
</reference>
<keyword evidence="1 2" id="KW-0597">Phosphoprotein</keyword>
<dbReference type="Pfam" id="PF00072">
    <property type="entry name" value="Response_reg"/>
    <property type="match status" value="1"/>
</dbReference>
<organism evidence="4 5">
    <name type="scientific">Lentisphaera araneosa HTCC2155</name>
    <dbReference type="NCBI Taxonomy" id="313628"/>
    <lineage>
        <taxon>Bacteria</taxon>
        <taxon>Pseudomonadati</taxon>
        <taxon>Lentisphaerota</taxon>
        <taxon>Lentisphaeria</taxon>
        <taxon>Lentisphaerales</taxon>
        <taxon>Lentisphaeraceae</taxon>
        <taxon>Lentisphaera</taxon>
    </lineage>
</organism>
<dbReference type="GO" id="GO:0000155">
    <property type="term" value="F:phosphorelay sensor kinase activity"/>
    <property type="evidence" value="ECO:0007669"/>
    <property type="project" value="TreeGrafter"/>
</dbReference>
<dbReference type="Proteomes" id="UP000004947">
    <property type="component" value="Unassembled WGS sequence"/>
</dbReference>
<comment type="caution">
    <text evidence="4">The sequence shown here is derived from an EMBL/GenBank/DDBJ whole genome shotgun (WGS) entry which is preliminary data.</text>
</comment>
<dbReference type="SUPFAM" id="SSF55874">
    <property type="entry name" value="ATPase domain of HSP90 chaperone/DNA topoisomerase II/histidine kinase"/>
    <property type="match status" value="1"/>
</dbReference>
<dbReference type="CDD" id="cd17546">
    <property type="entry name" value="REC_hyHK_CKI1_RcsC-like"/>
    <property type="match status" value="1"/>
</dbReference>
<dbReference type="InterPro" id="IPR036890">
    <property type="entry name" value="HATPase_C_sf"/>
</dbReference>
<dbReference type="InterPro" id="IPR011006">
    <property type="entry name" value="CheY-like_superfamily"/>
</dbReference>
<dbReference type="InterPro" id="IPR001789">
    <property type="entry name" value="Sig_transdc_resp-reg_receiver"/>
</dbReference>
<dbReference type="PANTHER" id="PTHR43547:SF2">
    <property type="entry name" value="HYBRID SIGNAL TRANSDUCTION HISTIDINE KINASE C"/>
    <property type="match status" value="1"/>
</dbReference>
<dbReference type="OrthoDB" id="9800897at2"/>
<dbReference type="PANTHER" id="PTHR43547">
    <property type="entry name" value="TWO-COMPONENT HISTIDINE KINASE"/>
    <property type="match status" value="1"/>
</dbReference>
<dbReference type="AlphaFoldDB" id="A6DTL0"/>
<evidence type="ECO:0000256" key="1">
    <source>
        <dbReference type="ARBA" id="ARBA00022553"/>
    </source>
</evidence>
<feature type="modified residue" description="4-aspartylphosphate" evidence="2">
    <location>
        <position position="107"/>
    </location>
</feature>
<dbReference type="EMBL" id="ABCK01000038">
    <property type="protein sequence ID" value="EDM25049.1"/>
    <property type="molecule type" value="Genomic_DNA"/>
</dbReference>
<sequence length="176" mass="19802">MGLALCKQLLRFMGGRLNLKSDIGEGSEFEVTIPNVEIALKEVENVQKLEAVDGDSSRVLIVDNKEFNRATIEKVCEAYQCEVQEASNGVEVLKKARSFLPDVIFLDMEISKLNGFELVRILREDEHMNDVQIIALSTVEQQRAQALEVCNGFILKPINQLEVKYLLESSLNKKSS</sequence>
<dbReference type="STRING" id="313628.LNTAR_01847"/>
<dbReference type="PROSITE" id="PS50110">
    <property type="entry name" value="RESPONSE_REGULATORY"/>
    <property type="match status" value="1"/>
</dbReference>
<proteinExistence type="predicted"/>
<dbReference type="SMART" id="SM00448">
    <property type="entry name" value="REC"/>
    <property type="match status" value="1"/>
</dbReference>
<feature type="domain" description="Response regulatory" evidence="3">
    <location>
        <begin position="58"/>
        <end position="171"/>
    </location>
</feature>
<dbReference type="Gene3D" id="3.40.50.2300">
    <property type="match status" value="1"/>
</dbReference>
<dbReference type="SUPFAM" id="SSF52172">
    <property type="entry name" value="CheY-like"/>
    <property type="match status" value="1"/>
</dbReference>
<accession>A6DTL0</accession>
<gene>
    <name evidence="4" type="ORF">LNTAR_01847</name>
</gene>
<name>A6DTL0_9BACT</name>
<dbReference type="eggNOG" id="COG3706">
    <property type="taxonomic scope" value="Bacteria"/>
</dbReference>
<evidence type="ECO:0000313" key="4">
    <source>
        <dbReference type="EMBL" id="EDM25049.1"/>
    </source>
</evidence>
<evidence type="ECO:0000259" key="3">
    <source>
        <dbReference type="PROSITE" id="PS50110"/>
    </source>
</evidence>